<evidence type="ECO:0000256" key="3">
    <source>
        <dbReference type="ARBA" id="ARBA00022449"/>
    </source>
</evidence>
<reference evidence="11" key="1">
    <citation type="journal article" date="2019" name="Int. J. Syst. Evol. Microbiol.">
        <title>The Global Catalogue of Microorganisms (GCM) 10K type strain sequencing project: providing services to taxonomists for standard genome sequencing and annotation.</title>
        <authorList>
            <consortium name="The Broad Institute Genomics Platform"/>
            <consortium name="The Broad Institute Genome Sequencing Center for Infectious Disease"/>
            <person name="Wu L."/>
            <person name="Ma J."/>
        </authorList>
    </citation>
    <scope>NUCLEOTIDE SEQUENCE [LARGE SCALE GENOMIC DNA]</scope>
    <source>
        <strain evidence="11">KCTC 52925</strain>
    </source>
</reference>
<accession>A0ABW5X5A1</accession>
<evidence type="ECO:0000256" key="4">
    <source>
        <dbReference type="ARBA" id="ARBA00022692"/>
    </source>
</evidence>
<keyword evidence="4 8" id="KW-0812">Transmembrane</keyword>
<keyword evidence="2" id="KW-0813">Transport</keyword>
<evidence type="ECO:0000313" key="10">
    <source>
        <dbReference type="EMBL" id="MFD2833440.1"/>
    </source>
</evidence>
<evidence type="ECO:0000256" key="7">
    <source>
        <dbReference type="ARBA" id="ARBA00023136"/>
    </source>
</evidence>
<dbReference type="RefSeq" id="WP_251742565.1">
    <property type="nucleotide sequence ID" value="NZ_JBHUOJ010000019.1"/>
</dbReference>
<evidence type="ECO:0000256" key="5">
    <source>
        <dbReference type="ARBA" id="ARBA00022989"/>
    </source>
</evidence>
<evidence type="ECO:0000256" key="2">
    <source>
        <dbReference type="ARBA" id="ARBA00022448"/>
    </source>
</evidence>
<name>A0ABW5X5A1_9FLAO</name>
<dbReference type="InterPro" id="IPR038770">
    <property type="entry name" value="Na+/solute_symporter_sf"/>
</dbReference>
<dbReference type="PANTHER" id="PTHR43562">
    <property type="entry name" value="NAPA-TYPE SODIUM/HYDROGEN ANTIPORTER"/>
    <property type="match status" value="1"/>
</dbReference>
<keyword evidence="7 8" id="KW-0472">Membrane</keyword>
<sequence length="723" mass="80191">MGFKIITMMGYFLNVDFTLPLENPVLKFLIILLIILFIPILFNRIKVPSILGLILAGAIIGPHALNLLQRDSGIILSGTAGLLYIMFLAGLEVDMGDFKKNRLKSIVFGLYTFTIPMIFGVLVGLYILKFSLITSTLLASMFASHTLIAYPIIRKLGITRNLAVTITVGGTIITDTLALLVLAVIVGMTRGEIDSGFWLRLGVQVLLFGFTVLFIFPVIARWFFKRLEDNVAQFIFVLVMVFLASFLAEVAGIEGIIGAFLAGLSLNGLIPRSSILMNRVEFVGNAIFIPFFLIGIGMLIDYQLFFEDFDTLKVGGIMIVVATISKYIAALLTQKTFNFSKSEAQVIFGLSNAQAAATLAAVLIGYNIILGETSDGEPVRLLNENVLNGTILMILVTCTIATFSASKGAKAILIAGSNSISTENFKLVERILIAFKNINNVEELVNLAILLKSNITTDLYGLSVLNSKMAGEEEEKYSRRLLSHASEVAISSDNHLNEILRYDSNFTNGILGAIRENQITDVFLGLHVKQKLSDSFLGDLTEGVLSKIRANTFVYKSFQPLSTIKRHLVFLPETVENETGFPSLINRIWQLGRNSGASLMFYASDKCLDILKQVNSEFPVKIEFQSTKQFEKIENVILELRKDDNLIFVQKSKKNGAAFRKTEMFSKTFNALKQNSFILSYLYSDDSVGFNGNNLMNASLIEPVQKFDEVLRQIIARFKRSDH</sequence>
<feature type="transmembrane region" description="Helical" evidence="8">
    <location>
        <begin position="312"/>
        <end position="332"/>
    </location>
</feature>
<keyword evidence="3" id="KW-0050">Antiport</keyword>
<keyword evidence="6" id="KW-0406">Ion transport</keyword>
<protein>
    <submittedName>
        <fullName evidence="10">Cation:proton antiporter</fullName>
    </submittedName>
</protein>
<feature type="transmembrane region" description="Helical" evidence="8">
    <location>
        <begin position="282"/>
        <end position="300"/>
    </location>
</feature>
<feature type="transmembrane region" description="Helical" evidence="8">
    <location>
        <begin position="74"/>
        <end position="93"/>
    </location>
</feature>
<keyword evidence="11" id="KW-1185">Reference proteome</keyword>
<feature type="transmembrane region" description="Helical" evidence="8">
    <location>
        <begin position="197"/>
        <end position="219"/>
    </location>
</feature>
<evidence type="ECO:0000256" key="8">
    <source>
        <dbReference type="SAM" id="Phobius"/>
    </source>
</evidence>
<dbReference type="SUPFAM" id="SSF52402">
    <property type="entry name" value="Adenine nucleotide alpha hydrolases-like"/>
    <property type="match status" value="1"/>
</dbReference>
<dbReference type="Proteomes" id="UP001597438">
    <property type="component" value="Unassembled WGS sequence"/>
</dbReference>
<feature type="transmembrane region" description="Helical" evidence="8">
    <location>
        <begin position="253"/>
        <end position="270"/>
    </location>
</feature>
<feature type="domain" description="Cation/H+ exchanger transmembrane" evidence="9">
    <location>
        <begin position="33"/>
        <end position="404"/>
    </location>
</feature>
<keyword evidence="5 8" id="KW-1133">Transmembrane helix</keyword>
<organism evidence="10 11">
    <name type="scientific">Christiangramia antarctica</name>
    <dbReference type="NCBI Taxonomy" id="2058158"/>
    <lineage>
        <taxon>Bacteria</taxon>
        <taxon>Pseudomonadati</taxon>
        <taxon>Bacteroidota</taxon>
        <taxon>Flavobacteriia</taxon>
        <taxon>Flavobacteriales</taxon>
        <taxon>Flavobacteriaceae</taxon>
        <taxon>Christiangramia</taxon>
    </lineage>
</organism>
<evidence type="ECO:0000256" key="1">
    <source>
        <dbReference type="ARBA" id="ARBA00004141"/>
    </source>
</evidence>
<dbReference type="InterPro" id="IPR006153">
    <property type="entry name" value="Cation/H_exchanger_TM"/>
</dbReference>
<dbReference type="Gene3D" id="1.20.1530.20">
    <property type="match status" value="1"/>
</dbReference>
<dbReference type="Pfam" id="PF00999">
    <property type="entry name" value="Na_H_Exchanger"/>
    <property type="match status" value="1"/>
</dbReference>
<gene>
    <name evidence="10" type="ORF">ACFSYS_09085</name>
</gene>
<evidence type="ECO:0000256" key="6">
    <source>
        <dbReference type="ARBA" id="ARBA00023065"/>
    </source>
</evidence>
<feature type="transmembrane region" description="Helical" evidence="8">
    <location>
        <begin position="162"/>
        <end position="185"/>
    </location>
</feature>
<feature type="transmembrane region" description="Helical" evidence="8">
    <location>
        <begin position="344"/>
        <end position="366"/>
    </location>
</feature>
<feature type="transmembrane region" description="Helical" evidence="8">
    <location>
        <begin position="132"/>
        <end position="150"/>
    </location>
</feature>
<evidence type="ECO:0000313" key="11">
    <source>
        <dbReference type="Proteomes" id="UP001597438"/>
    </source>
</evidence>
<feature type="transmembrane region" description="Helical" evidence="8">
    <location>
        <begin position="49"/>
        <end position="68"/>
    </location>
</feature>
<feature type="transmembrane region" description="Helical" evidence="8">
    <location>
        <begin position="231"/>
        <end position="247"/>
    </location>
</feature>
<feature type="transmembrane region" description="Helical" evidence="8">
    <location>
        <begin position="105"/>
        <end position="126"/>
    </location>
</feature>
<comment type="caution">
    <text evidence="10">The sequence shown here is derived from an EMBL/GenBank/DDBJ whole genome shotgun (WGS) entry which is preliminary data.</text>
</comment>
<evidence type="ECO:0000259" key="9">
    <source>
        <dbReference type="Pfam" id="PF00999"/>
    </source>
</evidence>
<feature type="transmembrane region" description="Helical" evidence="8">
    <location>
        <begin position="25"/>
        <end position="42"/>
    </location>
</feature>
<dbReference type="EMBL" id="JBHUOJ010000019">
    <property type="protein sequence ID" value="MFD2833440.1"/>
    <property type="molecule type" value="Genomic_DNA"/>
</dbReference>
<proteinExistence type="predicted"/>
<comment type="subcellular location">
    <subcellularLocation>
        <location evidence="1">Membrane</location>
        <topology evidence="1">Multi-pass membrane protein</topology>
    </subcellularLocation>
</comment>
<dbReference type="PANTHER" id="PTHR43562:SF4">
    <property type="entry name" value="NA(+)_H(+) ANTIPORTER NHAS5"/>
    <property type="match status" value="1"/>
</dbReference>